<proteinExistence type="predicted"/>
<keyword evidence="2" id="KW-0808">Transferase</keyword>
<dbReference type="AlphaFoldDB" id="A0A4Y6PXK2"/>
<accession>A0A5B8Y904</accession>
<dbReference type="CDD" id="cd03801">
    <property type="entry name" value="GT4_PimA-like"/>
    <property type="match status" value="1"/>
</dbReference>
<feature type="domain" description="Spore protein YkvP/CgeB glycosyl transferase-like" evidence="1">
    <location>
        <begin position="206"/>
        <end position="356"/>
    </location>
</feature>
<accession>A0A4Y6PXK2</accession>
<protein>
    <submittedName>
        <fullName evidence="2">Glycosyltransferase</fullName>
    </submittedName>
</protein>
<reference evidence="2 3" key="1">
    <citation type="submission" date="2019-06" db="EMBL/GenBank/DDBJ databases">
        <title>Persicimonas caeni gen. nov., sp. nov., a predatory bacterium isolated from solar saltern.</title>
        <authorList>
            <person name="Wang S."/>
        </authorList>
    </citation>
    <scope>NUCLEOTIDE SEQUENCE [LARGE SCALE GENOMIC DNA]</scope>
    <source>
        <strain evidence="2 3">YN101</strain>
    </source>
</reference>
<name>A0A4Y6PXK2_PERCE</name>
<dbReference type="RefSeq" id="WP_141199320.1">
    <property type="nucleotide sequence ID" value="NZ_CP041186.1"/>
</dbReference>
<dbReference type="Pfam" id="PF13524">
    <property type="entry name" value="Glyco_trans_1_2"/>
    <property type="match status" value="1"/>
</dbReference>
<evidence type="ECO:0000313" key="2">
    <source>
        <dbReference type="EMBL" id="QDG52859.1"/>
    </source>
</evidence>
<evidence type="ECO:0000259" key="1">
    <source>
        <dbReference type="Pfam" id="PF13524"/>
    </source>
</evidence>
<gene>
    <name evidence="2" type="ORF">FIV42_19550</name>
</gene>
<dbReference type="GO" id="GO:0016740">
    <property type="term" value="F:transferase activity"/>
    <property type="evidence" value="ECO:0007669"/>
    <property type="project" value="UniProtKB-KW"/>
</dbReference>
<sequence length="378" mass="43816">MRIVLFYHSLISDWNHGNAHFLRGVVTELLQAGHDVTVFEPLGGWSLDNLLEEHGDHARLAFHDAYPKLQSEFYEPERLDLDRALDGADLVIVHEWNDHDVVARIGQYRHSSGDFRLLFHDTHHRSVSQPEEMQAYDLRHYDGVLAFGEVISEIYRERDWAERVWTWHEAADARKFRPLEADRTDGELVWIGNWGDDERTDELQTFVFEPVDELGLDATVHGVRYPDEAVERLERAGLDYRGWLPNFEVPRAFSRHRLTVHVPRQFYVTSLPGIPTIRPFEAMACGIPLVCSPWEDAEGLFRRGHDHLVAHDKAEMKETIRALCHDDDMVAELARNGRETILERHTCAHRVEELMEVCRELGMDAPERDDARLSPPRA</sequence>
<evidence type="ECO:0000313" key="3">
    <source>
        <dbReference type="Proteomes" id="UP000315995"/>
    </source>
</evidence>
<dbReference type="SUPFAM" id="SSF53756">
    <property type="entry name" value="UDP-Glycosyltransferase/glycogen phosphorylase"/>
    <property type="match status" value="1"/>
</dbReference>
<dbReference type="OrthoDB" id="9813806at2"/>
<dbReference type="InterPro" id="IPR055259">
    <property type="entry name" value="YkvP/CgeB_Glyco_trans-like"/>
</dbReference>
<dbReference type="EMBL" id="CP041186">
    <property type="protein sequence ID" value="QDG52859.1"/>
    <property type="molecule type" value="Genomic_DNA"/>
</dbReference>
<dbReference type="Gene3D" id="3.40.50.2000">
    <property type="entry name" value="Glycogen Phosphorylase B"/>
    <property type="match status" value="2"/>
</dbReference>
<dbReference type="Proteomes" id="UP000315995">
    <property type="component" value="Chromosome"/>
</dbReference>
<keyword evidence="3" id="KW-1185">Reference proteome</keyword>
<organism evidence="2 3">
    <name type="scientific">Persicimonas caeni</name>
    <dbReference type="NCBI Taxonomy" id="2292766"/>
    <lineage>
        <taxon>Bacteria</taxon>
        <taxon>Deltaproteobacteria</taxon>
        <taxon>Bradymonadales</taxon>
        <taxon>Bradymonadaceae</taxon>
        <taxon>Persicimonas</taxon>
    </lineage>
</organism>